<name>A0A1S6HTM5_9GAMM</name>
<dbReference type="InterPro" id="IPR036457">
    <property type="entry name" value="PPM-type-like_dom_sf"/>
</dbReference>
<dbReference type="OrthoDB" id="6399952at2"/>
<reference evidence="9 10" key="1">
    <citation type="submission" date="2016-03" db="EMBL/GenBank/DDBJ databases">
        <title>Complete genome sequence of Shewanella psychrophila WP2, a deep sea bacterium isolated from west Pacific sediment.</title>
        <authorList>
            <person name="Xu G."/>
            <person name="Jian H."/>
        </authorList>
    </citation>
    <scope>NUCLEOTIDE SEQUENCE [LARGE SCALE GENOMIC DNA]</scope>
    <source>
        <strain evidence="9 10">WP2</strain>
    </source>
</reference>
<dbReference type="InterPro" id="IPR039420">
    <property type="entry name" value="WalR-like"/>
</dbReference>
<dbReference type="GO" id="GO:0000156">
    <property type="term" value="F:phosphorelay response regulator activity"/>
    <property type="evidence" value="ECO:0007669"/>
    <property type="project" value="TreeGrafter"/>
</dbReference>
<dbReference type="STRING" id="225848.Sps_03752"/>
<proteinExistence type="predicted"/>
<evidence type="ECO:0000259" key="8">
    <source>
        <dbReference type="PROSITE" id="PS50110"/>
    </source>
</evidence>
<evidence type="ECO:0000256" key="4">
    <source>
        <dbReference type="ARBA" id="ARBA00023125"/>
    </source>
</evidence>
<dbReference type="AlphaFoldDB" id="A0A1S6HTM5"/>
<keyword evidence="4" id="KW-0238">DNA-binding</keyword>
<dbReference type="GO" id="GO:0032993">
    <property type="term" value="C:protein-DNA complex"/>
    <property type="evidence" value="ECO:0007669"/>
    <property type="project" value="TreeGrafter"/>
</dbReference>
<keyword evidence="3" id="KW-0805">Transcription regulation</keyword>
<keyword evidence="5" id="KW-0804">Transcription</keyword>
<keyword evidence="10" id="KW-1185">Reference proteome</keyword>
<dbReference type="PANTHER" id="PTHR48111">
    <property type="entry name" value="REGULATOR OF RPOS"/>
    <property type="match status" value="1"/>
</dbReference>
<dbReference type="GO" id="GO:0005829">
    <property type="term" value="C:cytosol"/>
    <property type="evidence" value="ECO:0007669"/>
    <property type="project" value="TreeGrafter"/>
</dbReference>
<evidence type="ECO:0000256" key="2">
    <source>
        <dbReference type="ARBA" id="ARBA00023012"/>
    </source>
</evidence>
<sequence length="367" mass="41097">MALEELVILLVEDDPVFRRIVATFLSSRGAKVIEANDGEQGLDKFKQFAFDIVLADLSMPIMGGLDMLKKMSELNPDTPSIVISGNQVMADVVEALRLGASDYLVKPVSDLFLIENAIKQCLESNVSKEVHLEDLEELSYQELQDNLALLEQNEQAAKSVQQQLFPPSQINYLTAKVDYSLYKSDEVSAYFIDTVNVGDNHLVMYMAHFHPQDNRAAFASVLLKSFVNQKLKLYRNGTTQAIIEPYNMLSYLNERMTKSGLDICIDIVYVVVELTQYRASIAQAGNGLRCYIRNQQGLTPLALPDSLQLGILNWGHPSAQFRTLMPGEQLCIASSKPEHKQMLLDNQFHGLAYDTEIPTGGYMQVSF</sequence>
<keyword evidence="2" id="KW-0902">Two-component regulatory system</keyword>
<dbReference type="PROSITE" id="PS50110">
    <property type="entry name" value="RESPONSE_REGULATORY"/>
    <property type="match status" value="1"/>
</dbReference>
<dbReference type="PANTHER" id="PTHR48111:SF1">
    <property type="entry name" value="TWO-COMPONENT RESPONSE REGULATOR ORR33"/>
    <property type="match status" value="1"/>
</dbReference>
<accession>A0A1S6HTM5</accession>
<organism evidence="9 10">
    <name type="scientific">Shewanella psychrophila</name>
    <dbReference type="NCBI Taxonomy" id="225848"/>
    <lineage>
        <taxon>Bacteria</taxon>
        <taxon>Pseudomonadati</taxon>
        <taxon>Pseudomonadota</taxon>
        <taxon>Gammaproteobacteria</taxon>
        <taxon>Alteromonadales</taxon>
        <taxon>Shewanellaceae</taxon>
        <taxon>Shewanella</taxon>
    </lineage>
</organism>
<dbReference type="GO" id="GO:0006355">
    <property type="term" value="P:regulation of DNA-templated transcription"/>
    <property type="evidence" value="ECO:0007669"/>
    <property type="project" value="TreeGrafter"/>
</dbReference>
<feature type="modified residue" description="4-aspartylphosphate" evidence="6">
    <location>
        <position position="56"/>
    </location>
</feature>
<dbReference type="Gene3D" id="3.60.40.10">
    <property type="entry name" value="PPM-type phosphatase domain"/>
    <property type="match status" value="1"/>
</dbReference>
<evidence type="ECO:0000256" key="7">
    <source>
        <dbReference type="SAM" id="Coils"/>
    </source>
</evidence>
<gene>
    <name evidence="9" type="ORF">Sps_03752</name>
</gene>
<protein>
    <submittedName>
        <fullName evidence="9">Response regulator receiver protein</fullName>
    </submittedName>
</protein>
<evidence type="ECO:0000256" key="6">
    <source>
        <dbReference type="PROSITE-ProRule" id="PRU00169"/>
    </source>
</evidence>
<keyword evidence="1 6" id="KW-0597">Phosphoprotein</keyword>
<dbReference type="SUPFAM" id="SSF52172">
    <property type="entry name" value="CheY-like"/>
    <property type="match status" value="1"/>
</dbReference>
<dbReference type="RefSeq" id="WP_077753846.1">
    <property type="nucleotide sequence ID" value="NZ_CP014782.1"/>
</dbReference>
<evidence type="ECO:0000313" key="9">
    <source>
        <dbReference type="EMBL" id="AQS38869.1"/>
    </source>
</evidence>
<evidence type="ECO:0000256" key="1">
    <source>
        <dbReference type="ARBA" id="ARBA00022553"/>
    </source>
</evidence>
<dbReference type="Pfam" id="PF00072">
    <property type="entry name" value="Response_reg"/>
    <property type="match status" value="1"/>
</dbReference>
<dbReference type="Gene3D" id="3.40.50.2300">
    <property type="match status" value="1"/>
</dbReference>
<keyword evidence="7" id="KW-0175">Coiled coil</keyword>
<dbReference type="GO" id="GO:0000976">
    <property type="term" value="F:transcription cis-regulatory region binding"/>
    <property type="evidence" value="ECO:0007669"/>
    <property type="project" value="TreeGrafter"/>
</dbReference>
<dbReference type="Proteomes" id="UP000189545">
    <property type="component" value="Chromosome"/>
</dbReference>
<evidence type="ECO:0000256" key="5">
    <source>
        <dbReference type="ARBA" id="ARBA00023163"/>
    </source>
</evidence>
<evidence type="ECO:0000256" key="3">
    <source>
        <dbReference type="ARBA" id="ARBA00023015"/>
    </source>
</evidence>
<feature type="coiled-coil region" evidence="7">
    <location>
        <begin position="133"/>
        <end position="160"/>
    </location>
</feature>
<dbReference type="InterPro" id="IPR001789">
    <property type="entry name" value="Sig_transdc_resp-reg_receiver"/>
</dbReference>
<evidence type="ECO:0000313" key="10">
    <source>
        <dbReference type="Proteomes" id="UP000189545"/>
    </source>
</evidence>
<dbReference type="KEGG" id="spsw:Sps_03752"/>
<dbReference type="EMBL" id="CP014782">
    <property type="protein sequence ID" value="AQS38869.1"/>
    <property type="molecule type" value="Genomic_DNA"/>
</dbReference>
<dbReference type="InterPro" id="IPR011006">
    <property type="entry name" value="CheY-like_superfamily"/>
</dbReference>
<feature type="domain" description="Response regulatory" evidence="8">
    <location>
        <begin position="7"/>
        <end position="121"/>
    </location>
</feature>
<dbReference type="SMART" id="SM00448">
    <property type="entry name" value="REC"/>
    <property type="match status" value="1"/>
</dbReference>